<dbReference type="SMART" id="SM00710">
    <property type="entry name" value="PbH1"/>
    <property type="match status" value="11"/>
</dbReference>
<comment type="caution">
    <text evidence="2">The sequence shown here is derived from an EMBL/GenBank/DDBJ whole genome shotgun (WGS) entry which is preliminary data.</text>
</comment>
<evidence type="ECO:0000313" key="2">
    <source>
        <dbReference type="EMBL" id="SMQ59704.1"/>
    </source>
</evidence>
<keyword evidence="3" id="KW-1185">Reference proteome</keyword>
<dbReference type="EMBL" id="FXWJ01000001">
    <property type="protein sequence ID" value="SMQ59704.1"/>
    <property type="molecule type" value="Genomic_DNA"/>
</dbReference>
<gene>
    <name evidence="2" type="ORF">SAMN06295909_0340</name>
</gene>
<proteinExistence type="predicted"/>
<sequence length="565" mass="57370">MPDPPAESPDDLDGGGGEPAPQPEPSPDAATPAADPASSSSSGAWVLEGPGIDPTGAAVSTAAVAAWFAAVPVGSTVIVRGGDVIALDETIRLDRRLDLRGGGELRFVDGIAAAAALSFRADGSTIRDIRVTHPGPIDAGARTRNIGIEVLAHDVVIDGVTLDGFQNGVVVHASGDFEGTIVTNCHILNIRGAGGGSGSPSKAGEDRGDGVVIWGARATVSNNIVTAAPGTDARIGIHAEGLDAFSTDPGPWHDAMVTIHGNVVTGPFRRSIALEAVSHAVVSANTVSDATWWAIAMSDTTAVSVVGNTIRWTRADDDTTGSVWKPKHAAVYVFRGTQATVIAANVVDVAGDVPVAIRFYAAPRDDDKGTIIGAADAVVADNTIRLAGGSCSTGIALDRTSRAVVSGNRIAVSSGSGSVGGVTSYLAVDASVSGNSISGGGTTTGYGVLHQGDGPILVSGNRVDKVRVAVAVNQCKEGVTVTGNVARDVEFGLDTFGSTGRSLVHGNLWGSANTPHTNAQPNTSYLSTRHMGLARPLGGQSGDILVGNGRLWVNDQGTWRSTTLS</sequence>
<reference evidence="2 3" key="1">
    <citation type="submission" date="2017-04" db="EMBL/GenBank/DDBJ databases">
        <authorList>
            <person name="Varghese N."/>
            <person name="Submissions S."/>
        </authorList>
    </citation>
    <scope>NUCLEOTIDE SEQUENCE [LARGE SCALE GENOMIC DNA]</scope>
    <source>
        <strain evidence="2 3">VKM Ac-1784</strain>
    </source>
</reference>
<feature type="compositionally biased region" description="Low complexity" evidence="1">
    <location>
        <begin position="27"/>
        <end position="44"/>
    </location>
</feature>
<organism evidence="2 3">
    <name type="scientific">Plantibacter elymi</name>
    <name type="common">nom. nud.</name>
    <dbReference type="NCBI Taxonomy" id="199708"/>
    <lineage>
        <taxon>Bacteria</taxon>
        <taxon>Bacillati</taxon>
        <taxon>Actinomycetota</taxon>
        <taxon>Actinomycetes</taxon>
        <taxon>Micrococcales</taxon>
        <taxon>Microbacteriaceae</taxon>
        <taxon>Plantibacter</taxon>
    </lineage>
</organism>
<dbReference type="InterPro" id="IPR011050">
    <property type="entry name" value="Pectin_lyase_fold/virulence"/>
</dbReference>
<dbReference type="RefSeq" id="WP_133059908.1">
    <property type="nucleotide sequence ID" value="NZ_FXWJ01000001.1"/>
</dbReference>
<evidence type="ECO:0000256" key="1">
    <source>
        <dbReference type="SAM" id="MobiDB-lite"/>
    </source>
</evidence>
<feature type="region of interest" description="Disordered" evidence="1">
    <location>
        <begin position="1"/>
        <end position="48"/>
    </location>
</feature>
<dbReference type="SUPFAM" id="SSF51126">
    <property type="entry name" value="Pectin lyase-like"/>
    <property type="match status" value="2"/>
</dbReference>
<dbReference type="Proteomes" id="UP000194464">
    <property type="component" value="Unassembled WGS sequence"/>
</dbReference>
<name>A0ABY1R7T1_9MICO</name>
<protein>
    <submittedName>
        <fullName evidence="2">Right handed beta helix region</fullName>
    </submittedName>
</protein>
<dbReference type="InterPro" id="IPR006626">
    <property type="entry name" value="PbH1"/>
</dbReference>
<evidence type="ECO:0000313" key="3">
    <source>
        <dbReference type="Proteomes" id="UP000194464"/>
    </source>
</evidence>
<dbReference type="Gene3D" id="2.160.20.10">
    <property type="entry name" value="Single-stranded right-handed beta-helix, Pectin lyase-like"/>
    <property type="match status" value="1"/>
</dbReference>
<dbReference type="InterPro" id="IPR012334">
    <property type="entry name" value="Pectin_lyas_fold"/>
</dbReference>
<accession>A0ABY1R7T1</accession>